<gene>
    <name evidence="7" type="ORF">MGU_07505</name>
</gene>
<feature type="domain" description="Peptidase S8/S53" evidence="6">
    <location>
        <begin position="1112"/>
        <end position="1376"/>
    </location>
</feature>
<feature type="region of interest" description="Disordered" evidence="5">
    <location>
        <begin position="306"/>
        <end position="328"/>
    </location>
</feature>
<feature type="compositionally biased region" description="Basic and acidic residues" evidence="5">
    <location>
        <begin position="423"/>
        <end position="432"/>
    </location>
</feature>
<dbReference type="GO" id="GO:0004252">
    <property type="term" value="F:serine-type endopeptidase activity"/>
    <property type="evidence" value="ECO:0007669"/>
    <property type="project" value="UniProtKB-UniRule"/>
</dbReference>
<dbReference type="OrthoDB" id="4936624at2759"/>
<dbReference type="EMBL" id="AZNH01000032">
    <property type="protein sequence ID" value="KID85267.1"/>
    <property type="molecule type" value="Genomic_DNA"/>
</dbReference>
<protein>
    <submittedName>
        <fullName evidence="7">Peptidase S8/S53, subtilisin/kexin/sedolisin</fullName>
    </submittedName>
</protein>
<evidence type="ECO:0000259" key="6">
    <source>
        <dbReference type="Pfam" id="PF00082"/>
    </source>
</evidence>
<proteinExistence type="inferred from homology"/>
<dbReference type="PRINTS" id="PR00723">
    <property type="entry name" value="SUBTILISIN"/>
</dbReference>
<comment type="similarity">
    <text evidence="4">Belongs to the peptidase S8 family.</text>
</comment>
<feature type="active site" description="Charge relay system" evidence="4">
    <location>
        <position position="1118"/>
    </location>
</feature>
<dbReference type="InterPro" id="IPR036852">
    <property type="entry name" value="Peptidase_S8/S53_dom_sf"/>
</dbReference>
<evidence type="ECO:0000313" key="8">
    <source>
        <dbReference type="Proteomes" id="UP000031192"/>
    </source>
</evidence>
<keyword evidence="8" id="KW-1185">Reference proteome</keyword>
<dbReference type="SUPFAM" id="SSF48403">
    <property type="entry name" value="Ankyrin repeat"/>
    <property type="match status" value="1"/>
</dbReference>
<dbReference type="GO" id="GO:0006508">
    <property type="term" value="P:proteolysis"/>
    <property type="evidence" value="ECO:0007669"/>
    <property type="project" value="UniProtKB-KW"/>
</dbReference>
<dbReference type="InterPro" id="IPR036770">
    <property type="entry name" value="Ankyrin_rpt-contain_sf"/>
</dbReference>
<evidence type="ECO:0000256" key="1">
    <source>
        <dbReference type="ARBA" id="ARBA00022670"/>
    </source>
</evidence>
<dbReference type="Gene3D" id="3.40.50.200">
    <property type="entry name" value="Peptidase S8/S53 domain"/>
    <property type="match status" value="1"/>
</dbReference>
<organism evidence="7 8">
    <name type="scientific">Metarhizium guizhouense (strain ARSEF 977)</name>
    <dbReference type="NCBI Taxonomy" id="1276136"/>
    <lineage>
        <taxon>Eukaryota</taxon>
        <taxon>Fungi</taxon>
        <taxon>Dikarya</taxon>
        <taxon>Ascomycota</taxon>
        <taxon>Pezizomycotina</taxon>
        <taxon>Sordariomycetes</taxon>
        <taxon>Hypocreomycetidae</taxon>
        <taxon>Hypocreales</taxon>
        <taxon>Clavicipitaceae</taxon>
        <taxon>Metarhizium</taxon>
    </lineage>
</organism>
<accession>A0A0B4GZV2</accession>
<keyword evidence="3 4" id="KW-0720">Serine protease</keyword>
<dbReference type="SMART" id="SM00248">
    <property type="entry name" value="ANK"/>
    <property type="match status" value="3"/>
</dbReference>
<keyword evidence="2 4" id="KW-0378">Hydrolase</keyword>
<evidence type="ECO:0000256" key="5">
    <source>
        <dbReference type="SAM" id="MobiDB-lite"/>
    </source>
</evidence>
<dbReference type="InterPro" id="IPR000209">
    <property type="entry name" value="Peptidase_S8/S53_dom"/>
</dbReference>
<dbReference type="HOGENOM" id="CLU_004812_0_0_1"/>
<evidence type="ECO:0000256" key="4">
    <source>
        <dbReference type="PROSITE-ProRule" id="PRU01240"/>
    </source>
</evidence>
<dbReference type="InterPro" id="IPR015500">
    <property type="entry name" value="Peptidase_S8_subtilisin-rel"/>
</dbReference>
<feature type="compositionally biased region" description="Polar residues" evidence="5">
    <location>
        <begin position="394"/>
        <end position="422"/>
    </location>
</feature>
<feature type="active site" description="Charge relay system" evidence="4">
    <location>
        <position position="1206"/>
    </location>
</feature>
<comment type="caution">
    <text evidence="7">The sequence shown here is derived from an EMBL/GenBank/DDBJ whole genome shotgun (WGS) entry which is preliminary data.</text>
</comment>
<name>A0A0B4GZV2_METGA</name>
<sequence length="1437" mass="162279">MCNSESSSRDSDDAYYEDLDTFDPERPLEFELYEDLGNEATARQGAVKSYSVKQHGSAVYAEETSGYSISAQRLLWIDGYEKQPAGGGDIHKQEMTLAVLKLVVSSRNPGTKIQHMEATVQLRDTEDGGHDEPEIQAWAPYRTLQKWNSSAGQRDKAVDRNIGLTGGYSGAEISAKYSRESKISWEQTDFDTGRSSEKISKVTRRRNGVTWFVKQNQLQNQGATPELWVSLLFSRPSRKAYVVDFSINIRAGTWQAIQNKTKRFFGIGPGQSSAFTVTPSTTPVCNFEGKEILKCIDSNSLGSPHFGPRSNYTSTPGQDSGAGKRGATRRVRKLAYPIGFNIHPAMSQAGILLSSPPPATQRHEEDISFELLFSRLQPRLGSLQATTFPNSCGPCQNKLPPTNRSVEMQPGQTNVHEPQTEPSRQDSSSERTTFKSTWEDFWKDKENTKITEAVEILLENVVTHLEVVFSDPATRNQVVDDITTFLKDEENAYGIDSFVRSLMLFYMVNREKLTTDVELEVIRIIVEAEKLLSFESPSLNSTSDPNLKLLIPVSISFRCEGPNGWKAGSYSNSNSNLNSTPFHRAAYHNQVDAVKYMIQGVEQHFKVASNFQPISALEVLQVRDPARTKGPTALETSVKEGRLNMIRELLKYPKIAEYPDKSFVKALTNGYSEIIDIFLELDHVCDTYVNKEYIMKALTLLKEKKQDGTWKSRKNIVHAMLKRATRSKGLDDEVLSTIIQMNLIEAWEECKTKVPTDHGRLLHLAVSSQNTKFVELFVKENPRSVTIKALIQTRDTSEDGEEGQGYYPLWYNNRKWVNNKWVEYVGSSDIRELLVTTTIRQINNMRSLSDILEQSAGRELFFDISRLKPKSYRLSDFIHSLTNHRENKDLLSYEKTIKYASFPVLDLYVDNEEPFGRGPYKEHREVFDILDWLQNVKGVKSVLELKVPDRLLNPHNELMIAEYVHNLGVEVLDWRFLDMSLSVFSPEVKGRIRTLCLYASGKWAAIAHWLSKDGLESFPNLSEVRIFVIQEMMTKTYFARVYEDLSREVRAKFSSKPKIKVIPQSWKPRGKPATNLEEIAQEAFPKLSRFISSYREYVDRHWKASECVVQRTKVAIIDNGILSMHPASFDSLAYPNSKRPATRKVLQNHGAPNGKATIEIAKDDTFDTYDNDLANPKTLWSWIKGGKSFVDDDSQGSSWLFASDPHGTQMANLICALDPGCELYIAKVADDRFGITPERVSKAIDWARQNKVDIISMSFTMLETTPGLKQSIKDANQEDIVMFCSSHDEGSNVPESWPADAPETKTVVACDEYGTLFREIEPKKYDYRIPGVNVPAGTVPFLESNTHITGSSVATATAAGLGSLMLSCARLSNQAERSQRITIINSYFKAMLSSDKSQYVLLEKFGDIDAKVKEGEPIIAQDILSQNFLFFIILLDR</sequence>
<reference evidence="7 8" key="1">
    <citation type="journal article" date="2014" name="Proc. Natl. Acad. Sci. U.S.A.">
        <title>Trajectory and genomic determinants of fungal-pathogen speciation and host adaptation.</title>
        <authorList>
            <person name="Hu X."/>
            <person name="Xiao G."/>
            <person name="Zheng P."/>
            <person name="Shang Y."/>
            <person name="Su Y."/>
            <person name="Zhang X."/>
            <person name="Liu X."/>
            <person name="Zhan S."/>
            <person name="St Leger R.J."/>
            <person name="Wang C."/>
        </authorList>
    </citation>
    <scope>NUCLEOTIDE SEQUENCE [LARGE SCALE GENOMIC DNA]</scope>
    <source>
        <strain evidence="7 8">ARSEF 977</strain>
    </source>
</reference>
<dbReference type="PROSITE" id="PS51892">
    <property type="entry name" value="SUBTILASE"/>
    <property type="match status" value="1"/>
</dbReference>
<dbReference type="Pfam" id="PF00082">
    <property type="entry name" value="Peptidase_S8"/>
    <property type="match status" value="1"/>
</dbReference>
<feature type="active site" description="Charge relay system" evidence="4">
    <location>
        <position position="1352"/>
    </location>
</feature>
<evidence type="ECO:0000256" key="2">
    <source>
        <dbReference type="ARBA" id="ARBA00022801"/>
    </source>
</evidence>
<feature type="region of interest" description="Disordered" evidence="5">
    <location>
        <begin position="394"/>
        <end position="432"/>
    </location>
</feature>
<keyword evidence="1 4" id="KW-0645">Protease</keyword>
<evidence type="ECO:0000256" key="3">
    <source>
        <dbReference type="ARBA" id="ARBA00022825"/>
    </source>
</evidence>
<dbReference type="Gene3D" id="1.25.40.20">
    <property type="entry name" value="Ankyrin repeat-containing domain"/>
    <property type="match status" value="1"/>
</dbReference>
<dbReference type="Proteomes" id="UP000031192">
    <property type="component" value="Unassembled WGS sequence"/>
</dbReference>
<evidence type="ECO:0000313" key="7">
    <source>
        <dbReference type="EMBL" id="KID85267.1"/>
    </source>
</evidence>
<dbReference type="InterPro" id="IPR002110">
    <property type="entry name" value="Ankyrin_rpt"/>
</dbReference>
<dbReference type="SUPFAM" id="SSF52743">
    <property type="entry name" value="Subtilisin-like"/>
    <property type="match status" value="1"/>
</dbReference>